<organism evidence="1 2">
    <name type="scientific">Paragonimus westermani</name>
    <dbReference type="NCBI Taxonomy" id="34504"/>
    <lineage>
        <taxon>Eukaryota</taxon>
        <taxon>Metazoa</taxon>
        <taxon>Spiralia</taxon>
        <taxon>Lophotrochozoa</taxon>
        <taxon>Platyhelminthes</taxon>
        <taxon>Trematoda</taxon>
        <taxon>Digenea</taxon>
        <taxon>Plagiorchiida</taxon>
        <taxon>Troglotremata</taxon>
        <taxon>Troglotrematidae</taxon>
        <taxon>Paragonimus</taxon>
    </lineage>
</organism>
<evidence type="ECO:0000313" key="1">
    <source>
        <dbReference type="EMBL" id="KAF8563683.1"/>
    </source>
</evidence>
<reference evidence="1 2" key="1">
    <citation type="submission" date="2019-07" db="EMBL/GenBank/DDBJ databases">
        <title>Annotation for the trematode Paragonimus westermani.</title>
        <authorList>
            <person name="Choi Y.-J."/>
        </authorList>
    </citation>
    <scope>NUCLEOTIDE SEQUENCE [LARGE SCALE GENOMIC DNA]</scope>
    <source>
        <strain evidence="1">180907_Pwestermani</strain>
    </source>
</reference>
<protein>
    <submittedName>
        <fullName evidence="1">Uncharacterized protein</fullName>
    </submittedName>
</protein>
<gene>
    <name evidence="1" type="ORF">P879_12043</name>
</gene>
<sequence length="123" mass="14164">MTEFPFVNLSSCCQNSVLSGSPDAATTQPVSKILEAKMLCYRFQQDYFCHTEETVAHVLDRMFHLRHTSIPDYTECFFLGLRTLRLVQLLPGGVRRDAVNRLRESDGIFVAFVYWSFPYGRDS</sequence>
<comment type="caution">
    <text evidence="1">The sequence shown here is derived from an EMBL/GenBank/DDBJ whole genome shotgun (WGS) entry which is preliminary data.</text>
</comment>
<dbReference type="Proteomes" id="UP000699462">
    <property type="component" value="Unassembled WGS sequence"/>
</dbReference>
<dbReference type="AlphaFoldDB" id="A0A8T0D778"/>
<dbReference type="EMBL" id="JTDF01011043">
    <property type="protein sequence ID" value="KAF8563683.1"/>
    <property type="molecule type" value="Genomic_DNA"/>
</dbReference>
<evidence type="ECO:0000313" key="2">
    <source>
        <dbReference type="Proteomes" id="UP000699462"/>
    </source>
</evidence>
<name>A0A8T0D778_9TREM</name>
<proteinExistence type="predicted"/>
<accession>A0A8T0D778</accession>
<keyword evidence="2" id="KW-1185">Reference proteome</keyword>